<feature type="repeat" description="ANK" evidence="3">
    <location>
        <begin position="750"/>
        <end position="782"/>
    </location>
</feature>
<dbReference type="InterPro" id="IPR002110">
    <property type="entry name" value="Ankyrin_rpt"/>
</dbReference>
<dbReference type="PANTHER" id="PTHR24198:SF165">
    <property type="entry name" value="ANKYRIN REPEAT-CONTAINING PROTEIN-RELATED"/>
    <property type="match status" value="1"/>
</dbReference>
<dbReference type="Pfam" id="PF00023">
    <property type="entry name" value="Ank"/>
    <property type="match status" value="1"/>
</dbReference>
<dbReference type="AlphaFoldDB" id="A0A9D4HLT4"/>
<feature type="repeat" description="ANK" evidence="3">
    <location>
        <begin position="91"/>
        <end position="123"/>
    </location>
</feature>
<dbReference type="Gene3D" id="1.25.40.20">
    <property type="entry name" value="Ankyrin repeat-containing domain"/>
    <property type="match status" value="5"/>
</dbReference>
<dbReference type="Gene3D" id="2.60.220.30">
    <property type="match status" value="1"/>
</dbReference>
<reference evidence="4" key="2">
    <citation type="submission" date="2020-11" db="EMBL/GenBank/DDBJ databases">
        <authorList>
            <person name="McCartney M.A."/>
            <person name="Auch B."/>
            <person name="Kono T."/>
            <person name="Mallez S."/>
            <person name="Becker A."/>
            <person name="Gohl D.M."/>
            <person name="Silverstein K.A.T."/>
            <person name="Koren S."/>
            <person name="Bechman K.B."/>
            <person name="Herman A."/>
            <person name="Abrahante J.E."/>
            <person name="Garbe J."/>
        </authorList>
    </citation>
    <scope>NUCLEOTIDE SEQUENCE</scope>
    <source>
        <strain evidence="4">Duluth1</strain>
        <tissue evidence="4">Whole animal</tissue>
    </source>
</reference>
<feature type="repeat" description="ANK" evidence="3">
    <location>
        <begin position="322"/>
        <end position="354"/>
    </location>
</feature>
<feature type="repeat" description="ANK" evidence="3">
    <location>
        <begin position="57"/>
        <end position="89"/>
    </location>
</feature>
<feature type="repeat" description="ANK" evidence="3">
    <location>
        <begin position="550"/>
        <end position="582"/>
    </location>
</feature>
<organism evidence="4 5">
    <name type="scientific">Dreissena polymorpha</name>
    <name type="common">Zebra mussel</name>
    <name type="synonym">Mytilus polymorpha</name>
    <dbReference type="NCBI Taxonomy" id="45954"/>
    <lineage>
        <taxon>Eukaryota</taxon>
        <taxon>Metazoa</taxon>
        <taxon>Spiralia</taxon>
        <taxon>Lophotrochozoa</taxon>
        <taxon>Mollusca</taxon>
        <taxon>Bivalvia</taxon>
        <taxon>Autobranchia</taxon>
        <taxon>Heteroconchia</taxon>
        <taxon>Euheterodonta</taxon>
        <taxon>Imparidentia</taxon>
        <taxon>Neoheterodontei</taxon>
        <taxon>Myida</taxon>
        <taxon>Dreissenoidea</taxon>
        <taxon>Dreissenidae</taxon>
        <taxon>Dreissena</taxon>
    </lineage>
</organism>
<proteinExistence type="predicted"/>
<dbReference type="Pfam" id="PF12796">
    <property type="entry name" value="Ank_2"/>
    <property type="match status" value="6"/>
</dbReference>
<dbReference type="PROSITE" id="PS50088">
    <property type="entry name" value="ANK_REPEAT"/>
    <property type="match status" value="16"/>
</dbReference>
<evidence type="ECO:0000256" key="3">
    <source>
        <dbReference type="PROSITE-ProRule" id="PRU00023"/>
    </source>
</evidence>
<feature type="repeat" description="ANK" evidence="3">
    <location>
        <begin position="124"/>
        <end position="156"/>
    </location>
</feature>
<reference evidence="4" key="1">
    <citation type="journal article" date="2019" name="bioRxiv">
        <title>The Genome of the Zebra Mussel, Dreissena polymorpha: A Resource for Invasive Species Research.</title>
        <authorList>
            <person name="McCartney M.A."/>
            <person name="Auch B."/>
            <person name="Kono T."/>
            <person name="Mallez S."/>
            <person name="Zhang Y."/>
            <person name="Obille A."/>
            <person name="Becker A."/>
            <person name="Abrahante J.E."/>
            <person name="Garbe J."/>
            <person name="Badalamenti J.P."/>
            <person name="Herman A."/>
            <person name="Mangelson H."/>
            <person name="Liachko I."/>
            <person name="Sullivan S."/>
            <person name="Sone E.D."/>
            <person name="Koren S."/>
            <person name="Silverstein K.A.T."/>
            <person name="Beckman K.B."/>
            <person name="Gohl D.M."/>
        </authorList>
    </citation>
    <scope>NUCLEOTIDE SEQUENCE</scope>
    <source>
        <strain evidence="4">Duluth1</strain>
        <tissue evidence="4">Whole animal</tissue>
    </source>
</reference>
<sequence>MTQRKGGKNTLKTVDEDEEFALKYYGPYPLHEAASSGDLEAVKFFISRKHVDSYDQTGRTALHIAIENGHVTCVQELLLLGADVNIPNKSTGQTACHQASFLGRSDILDILLRYGAAVFEIDRHGAYPIHVAAQSDQSIIIKRLVSAGAIPNCKDRENCDPLHYAAKNDAAVAIETLAKLGVSMECRDKVGATPLHVAAALGKLVSIRQLCSLKADLNSTDQNIETPLHMAVRSSQTSAIAELVQLGANVEARNKDNECPLHVAVRMDLWTSAQQLIKSGASMDTPWQKGVTSLHLAAIYSSCHVISLLVLERCDLNTRDKAGNTALHHAVMREQTEAISKLVELGADVNAKGKRGDTCLHVAVKLKKTKLVQLLVRLGADCNLENEQRLFPVYLAAVNDDVITCRCLKRAGADVNKLNTEGDTVVHILVEEEKFEGFSALADVNVNLNVLNKDGLTAFHISSVERNLTSMRKLKELGANINAPDKHGLTALHLAVMRGGGEETDLLHDLGVDMDAPTLNFSRKKDMHPLGKQEWPPEDIDHGEYWKVKGGLTAVHLAFLHGHDDLLKHVVSCGSDINRANKDGETVFHLAVFYNRLDMMKTLLSLGADRNCKDSRGRTPLLYVAHTGSLDAVRLLLKNGACINDIDSEGRQAIHYAAAEGHFLLLPEFTARSRAVDLNCKDNMGFTPLHRACQGGHVDTIVDLLTLGADDLAVDNDGNTTVHMAACQGQTEVIAQLAALGSRMDAQNLEKKTPLHVAGEAGQGAVMELLLLCGCDPNIRDMNDNLASTFRLSPDQKRSVAKRIKQYNDNHSDRHQTGEITFDSRMVPAGKPIEFEKLGVSVQLTSEKNCRPIIFIHRTPADSAQLDVPVRGLEEILSDVYELRVFALPEECPLRIEVPLDGYPGNFEAFLRTAEAKEYSEVTTSEENGIPTFIGMVPVQQGTVIKFAVLARPRAYSHVIEPNGGVIMSEIDRRIRIEVPKGAVRENVSFNIQVLKTSDLDSSTPGLFAADLVTVTLDQALRSPATVQLPLHVETDEPEELAVFCVPNEGDVANDFLWKVVDSFLYIQNGCVKFTVSHFGMFVVVYLPRGSKMTQEAGKRQARDRIKAAILRETSVLFFCALAPKKDSFLTIFECTTPGRFQSRKEFWEREGFTFHPQLVHSGHFPAKPNETFYFDVKGNVKHVDYSVDVGRRKHLTFNPRSYKYQSFYVTRVQKGQPLIGELTVYKSPTGAGSFLTSVPLEVMENKSCVIS</sequence>
<feature type="repeat" description="ANK" evidence="3">
    <location>
        <begin position="223"/>
        <end position="255"/>
    </location>
</feature>
<feature type="repeat" description="ANK" evidence="3">
    <location>
        <begin position="289"/>
        <end position="321"/>
    </location>
</feature>
<dbReference type="Proteomes" id="UP000828390">
    <property type="component" value="Unassembled WGS sequence"/>
</dbReference>
<dbReference type="SMART" id="SM00248">
    <property type="entry name" value="ANK"/>
    <property type="match status" value="22"/>
</dbReference>
<feature type="repeat" description="ANK" evidence="3">
    <location>
        <begin position="487"/>
        <end position="519"/>
    </location>
</feature>
<feature type="repeat" description="ANK" evidence="3">
    <location>
        <begin position="684"/>
        <end position="716"/>
    </location>
</feature>
<feature type="repeat" description="ANK" evidence="3">
    <location>
        <begin position="454"/>
        <end position="486"/>
    </location>
</feature>
<dbReference type="PROSITE" id="PS50297">
    <property type="entry name" value="ANK_REP_REGION"/>
    <property type="match status" value="16"/>
</dbReference>
<accession>A0A9D4HLT4</accession>
<dbReference type="InterPro" id="IPR036770">
    <property type="entry name" value="Ankyrin_rpt-contain_sf"/>
</dbReference>
<dbReference type="PANTHER" id="PTHR24198">
    <property type="entry name" value="ANKYRIN REPEAT AND PROTEIN KINASE DOMAIN-CONTAINING PROTEIN"/>
    <property type="match status" value="1"/>
</dbReference>
<feature type="repeat" description="ANK" evidence="3">
    <location>
        <begin position="583"/>
        <end position="615"/>
    </location>
</feature>
<keyword evidence="1" id="KW-0677">Repeat</keyword>
<feature type="repeat" description="ANK" evidence="3">
    <location>
        <begin position="616"/>
        <end position="648"/>
    </location>
</feature>
<evidence type="ECO:0000256" key="1">
    <source>
        <dbReference type="ARBA" id="ARBA00022737"/>
    </source>
</evidence>
<gene>
    <name evidence="4" type="ORF">DPMN_064094</name>
</gene>
<protein>
    <submittedName>
        <fullName evidence="4">Uncharacterized protein</fullName>
    </submittedName>
</protein>
<dbReference type="EMBL" id="JAIWYP010000013">
    <property type="protein sequence ID" value="KAH3721176.1"/>
    <property type="molecule type" value="Genomic_DNA"/>
</dbReference>
<feature type="repeat" description="ANK" evidence="3">
    <location>
        <begin position="190"/>
        <end position="222"/>
    </location>
</feature>
<evidence type="ECO:0000313" key="5">
    <source>
        <dbReference type="Proteomes" id="UP000828390"/>
    </source>
</evidence>
<keyword evidence="5" id="KW-1185">Reference proteome</keyword>
<evidence type="ECO:0000256" key="2">
    <source>
        <dbReference type="ARBA" id="ARBA00023043"/>
    </source>
</evidence>
<keyword evidence="2 3" id="KW-0040">ANK repeat</keyword>
<comment type="caution">
    <text evidence="4">The sequence shown here is derived from an EMBL/GenBank/DDBJ whole genome shotgun (WGS) entry which is preliminary data.</text>
</comment>
<dbReference type="SUPFAM" id="SSF48403">
    <property type="entry name" value="Ankyrin repeat"/>
    <property type="match status" value="3"/>
</dbReference>
<name>A0A9D4HLT4_DREPO</name>
<dbReference type="PRINTS" id="PR01415">
    <property type="entry name" value="ANKYRIN"/>
</dbReference>
<feature type="repeat" description="ANK" evidence="3">
    <location>
        <begin position="717"/>
        <end position="749"/>
    </location>
</feature>
<feature type="repeat" description="ANK" evidence="3">
    <location>
        <begin position="355"/>
        <end position="387"/>
    </location>
</feature>
<evidence type="ECO:0000313" key="4">
    <source>
        <dbReference type="EMBL" id="KAH3721176.1"/>
    </source>
</evidence>